<dbReference type="PROSITE" id="PS51257">
    <property type="entry name" value="PROKAR_LIPOPROTEIN"/>
    <property type="match status" value="1"/>
</dbReference>
<dbReference type="GO" id="GO:0006865">
    <property type="term" value="P:amino acid transport"/>
    <property type="evidence" value="ECO:0007669"/>
    <property type="project" value="UniProtKB-KW"/>
</dbReference>
<sequence>MVSPLRRSVCVISVLTLLSSTGCAGSALSGSSGADTGAPLKIGVVVPLTGPIGQAGTALRRGFELGVAKVNDAGGIGGKKVEYVVVDDAGDPANSTQLARRLVQQDKVSVLFGTITGDTAEAVGKVSDDNKIPFLTAILGDPEQCRPYQWGFGESTRQLLTPMLPQLLQKYGNRVAVVGSDYNYPRLYAGLAKELTQAGGGTVVAEEYSPIGQTDWQPVIARLKAADPDVLLSMVVGADAIAFSQQAQQFGLLTPELGFEGAPLDADYHPALSALTTGRHHAVRWADGMTDPASRQFVSDYRSTHQWNAPIPEVAGNAYFGIQFVLAAAAKAGNDPAAINREIGSLKFDSPLGTGTHFASNNHILQAEMFDATISPDGYTVTAKFGPVADTVARKGC</sequence>
<dbReference type="Gene3D" id="3.40.50.2300">
    <property type="match status" value="2"/>
</dbReference>
<feature type="domain" description="Leucine-binding protein" evidence="6">
    <location>
        <begin position="39"/>
        <end position="371"/>
    </location>
</feature>
<dbReference type="EMBL" id="JAAMPJ010000007">
    <property type="protein sequence ID" value="NGY62474.1"/>
    <property type="molecule type" value="Genomic_DNA"/>
</dbReference>
<dbReference type="InterPro" id="IPR000709">
    <property type="entry name" value="Leu_Ile_Val-bd"/>
</dbReference>
<dbReference type="Proteomes" id="UP000481360">
    <property type="component" value="Unassembled WGS sequence"/>
</dbReference>
<dbReference type="InterPro" id="IPR028082">
    <property type="entry name" value="Peripla_BP_I"/>
</dbReference>
<comment type="similarity">
    <text evidence="1">Belongs to the leucine-binding protein family.</text>
</comment>
<dbReference type="Pfam" id="PF13458">
    <property type="entry name" value="Peripla_BP_6"/>
    <property type="match status" value="1"/>
</dbReference>
<dbReference type="SUPFAM" id="SSF53822">
    <property type="entry name" value="Periplasmic binding protein-like I"/>
    <property type="match status" value="1"/>
</dbReference>
<keyword evidence="8" id="KW-1185">Reference proteome</keyword>
<evidence type="ECO:0000256" key="3">
    <source>
        <dbReference type="ARBA" id="ARBA00022729"/>
    </source>
</evidence>
<keyword evidence="4" id="KW-0029">Amino-acid transport</keyword>
<keyword evidence="2" id="KW-0813">Transport</keyword>
<evidence type="ECO:0000256" key="4">
    <source>
        <dbReference type="ARBA" id="ARBA00022970"/>
    </source>
</evidence>
<proteinExistence type="inferred from homology"/>
<accession>A0A7C9VRA3</accession>
<evidence type="ECO:0000256" key="5">
    <source>
        <dbReference type="SAM" id="SignalP"/>
    </source>
</evidence>
<feature type="chain" id="PRO_5039409264" evidence="5">
    <location>
        <begin position="25"/>
        <end position="397"/>
    </location>
</feature>
<dbReference type="PANTHER" id="PTHR47628:SF1">
    <property type="entry name" value="ALIPHATIC AMIDASE EXPRESSION-REGULATING PROTEIN"/>
    <property type="match status" value="1"/>
</dbReference>
<evidence type="ECO:0000313" key="8">
    <source>
        <dbReference type="Proteomes" id="UP000481360"/>
    </source>
</evidence>
<evidence type="ECO:0000259" key="6">
    <source>
        <dbReference type="Pfam" id="PF13458"/>
    </source>
</evidence>
<dbReference type="PRINTS" id="PR00337">
    <property type="entry name" value="LEUILEVALBP"/>
</dbReference>
<dbReference type="PANTHER" id="PTHR47628">
    <property type="match status" value="1"/>
</dbReference>
<comment type="caution">
    <text evidence="7">The sequence shown here is derived from an EMBL/GenBank/DDBJ whole genome shotgun (WGS) entry which is preliminary data.</text>
</comment>
<evidence type="ECO:0000313" key="7">
    <source>
        <dbReference type="EMBL" id="NGY62474.1"/>
    </source>
</evidence>
<name>A0A7C9VRA3_9PSEU</name>
<protein>
    <submittedName>
        <fullName evidence="7">ABC transporter substrate-binding protein</fullName>
    </submittedName>
</protein>
<keyword evidence="3 5" id="KW-0732">Signal</keyword>
<reference evidence="7 8" key="1">
    <citation type="submission" date="2020-03" db="EMBL/GenBank/DDBJ databases">
        <title>Isolation and identification of active actinomycetes.</title>
        <authorList>
            <person name="Sun X."/>
        </authorList>
    </citation>
    <scope>NUCLEOTIDE SEQUENCE [LARGE SCALE GENOMIC DNA]</scope>
    <source>
        <strain evidence="7 8">NEAU-D13</strain>
    </source>
</reference>
<dbReference type="InterPro" id="IPR028081">
    <property type="entry name" value="Leu-bd"/>
</dbReference>
<dbReference type="RefSeq" id="WP_166049945.1">
    <property type="nucleotide sequence ID" value="NZ_JAAMPJ010000007.1"/>
</dbReference>
<gene>
    <name evidence="7" type="ORF">G7043_26480</name>
</gene>
<organism evidence="7 8">
    <name type="scientific">Lentzea alba</name>
    <dbReference type="NCBI Taxonomy" id="2714351"/>
    <lineage>
        <taxon>Bacteria</taxon>
        <taxon>Bacillati</taxon>
        <taxon>Actinomycetota</taxon>
        <taxon>Actinomycetes</taxon>
        <taxon>Pseudonocardiales</taxon>
        <taxon>Pseudonocardiaceae</taxon>
        <taxon>Lentzea</taxon>
    </lineage>
</organism>
<evidence type="ECO:0000256" key="1">
    <source>
        <dbReference type="ARBA" id="ARBA00010062"/>
    </source>
</evidence>
<evidence type="ECO:0000256" key="2">
    <source>
        <dbReference type="ARBA" id="ARBA00022448"/>
    </source>
</evidence>
<dbReference type="AlphaFoldDB" id="A0A7C9VRA3"/>
<feature type="signal peptide" evidence="5">
    <location>
        <begin position="1"/>
        <end position="24"/>
    </location>
</feature>